<protein>
    <submittedName>
        <fullName evidence="5">Helix-turn-helix domain-containing protein</fullName>
    </submittedName>
</protein>
<accession>A0A844E0F4</accession>
<dbReference type="Pfam" id="PF12833">
    <property type="entry name" value="HTH_18"/>
    <property type="match status" value="1"/>
</dbReference>
<proteinExistence type="predicted"/>
<dbReference type="GO" id="GO:0043565">
    <property type="term" value="F:sequence-specific DNA binding"/>
    <property type="evidence" value="ECO:0007669"/>
    <property type="project" value="InterPro"/>
</dbReference>
<keyword evidence="1" id="KW-0805">Transcription regulation</keyword>
<reference evidence="5 6" key="1">
    <citation type="journal article" date="2019" name="Nat. Med.">
        <title>A library of human gut bacterial isolates paired with longitudinal multiomics data enables mechanistic microbiome research.</title>
        <authorList>
            <person name="Poyet M."/>
            <person name="Groussin M."/>
            <person name="Gibbons S.M."/>
            <person name="Avila-Pacheco J."/>
            <person name="Jiang X."/>
            <person name="Kearney S.M."/>
            <person name="Perrotta A.R."/>
            <person name="Berdy B."/>
            <person name="Zhao S."/>
            <person name="Lieberman T.D."/>
            <person name="Swanson P.K."/>
            <person name="Smith M."/>
            <person name="Roesemann S."/>
            <person name="Alexander J.E."/>
            <person name="Rich S.A."/>
            <person name="Livny J."/>
            <person name="Vlamakis H."/>
            <person name="Clish C."/>
            <person name="Bullock K."/>
            <person name="Deik A."/>
            <person name="Scott J."/>
            <person name="Pierce K.A."/>
            <person name="Xavier R.J."/>
            <person name="Alm E.J."/>
        </authorList>
    </citation>
    <scope>NUCLEOTIDE SEQUENCE [LARGE SCALE GENOMIC DNA]</scope>
    <source>
        <strain evidence="5 6">BIOML-A3</strain>
    </source>
</reference>
<dbReference type="InterPro" id="IPR018062">
    <property type="entry name" value="HTH_AraC-typ_CS"/>
</dbReference>
<dbReference type="SUPFAM" id="SSF46689">
    <property type="entry name" value="Homeodomain-like"/>
    <property type="match status" value="2"/>
</dbReference>
<evidence type="ECO:0000256" key="1">
    <source>
        <dbReference type="ARBA" id="ARBA00023015"/>
    </source>
</evidence>
<evidence type="ECO:0000256" key="2">
    <source>
        <dbReference type="ARBA" id="ARBA00023125"/>
    </source>
</evidence>
<evidence type="ECO:0000313" key="5">
    <source>
        <dbReference type="EMBL" id="MSD15496.1"/>
    </source>
</evidence>
<evidence type="ECO:0000313" key="6">
    <source>
        <dbReference type="Proteomes" id="UP000431304"/>
    </source>
</evidence>
<dbReference type="InterPro" id="IPR020449">
    <property type="entry name" value="Tscrpt_reg_AraC-type_HTH"/>
</dbReference>
<gene>
    <name evidence="5" type="ORF">GKE72_05315</name>
</gene>
<dbReference type="GO" id="GO:0003700">
    <property type="term" value="F:DNA-binding transcription factor activity"/>
    <property type="evidence" value="ECO:0007669"/>
    <property type="project" value="InterPro"/>
</dbReference>
<dbReference type="RefSeq" id="WP_154314398.1">
    <property type="nucleotide sequence ID" value="NZ_WKRA01000006.1"/>
</dbReference>
<dbReference type="Proteomes" id="UP000431304">
    <property type="component" value="Unassembled WGS sequence"/>
</dbReference>
<dbReference type="PROSITE" id="PS01124">
    <property type="entry name" value="HTH_ARAC_FAMILY_2"/>
    <property type="match status" value="1"/>
</dbReference>
<dbReference type="PROSITE" id="PS00041">
    <property type="entry name" value="HTH_ARAC_FAMILY_1"/>
    <property type="match status" value="1"/>
</dbReference>
<organism evidence="5 6">
    <name type="scientific">Eubacterium ramulus</name>
    <dbReference type="NCBI Taxonomy" id="39490"/>
    <lineage>
        <taxon>Bacteria</taxon>
        <taxon>Bacillati</taxon>
        <taxon>Bacillota</taxon>
        <taxon>Clostridia</taxon>
        <taxon>Eubacteriales</taxon>
        <taxon>Eubacteriaceae</taxon>
        <taxon>Eubacterium</taxon>
    </lineage>
</organism>
<dbReference type="InterPro" id="IPR009057">
    <property type="entry name" value="Homeodomain-like_sf"/>
</dbReference>
<dbReference type="SMART" id="SM00342">
    <property type="entry name" value="HTH_ARAC"/>
    <property type="match status" value="1"/>
</dbReference>
<name>A0A844E0F4_EUBRA</name>
<dbReference type="PRINTS" id="PR00032">
    <property type="entry name" value="HTHARAC"/>
</dbReference>
<comment type="caution">
    <text evidence="5">The sequence shown here is derived from an EMBL/GenBank/DDBJ whole genome shotgun (WGS) entry which is preliminary data.</text>
</comment>
<dbReference type="PANTHER" id="PTHR43280">
    <property type="entry name" value="ARAC-FAMILY TRANSCRIPTIONAL REGULATOR"/>
    <property type="match status" value="1"/>
</dbReference>
<dbReference type="InterPro" id="IPR018060">
    <property type="entry name" value="HTH_AraC"/>
</dbReference>
<dbReference type="AlphaFoldDB" id="A0A844E0F4"/>
<keyword evidence="2" id="KW-0238">DNA-binding</keyword>
<evidence type="ECO:0000256" key="3">
    <source>
        <dbReference type="ARBA" id="ARBA00023163"/>
    </source>
</evidence>
<evidence type="ECO:0000259" key="4">
    <source>
        <dbReference type="PROSITE" id="PS01124"/>
    </source>
</evidence>
<dbReference type="EMBL" id="WKRA01000006">
    <property type="protein sequence ID" value="MSD15496.1"/>
    <property type="molecule type" value="Genomic_DNA"/>
</dbReference>
<sequence length="406" mass="46448">MQEIFLGTMLVNLMHISVCRYDGAGAQCQSFGESAGSKILSEAETSFLKNIFELKQRKYPGIYALEPDILAGEIRDPAQEDSWILFGPILLAPANAARFQHAGRKFGKLEDIGLHLQICELNTLVAGMILYYGYLTGKELSLAEFLEYNKEEFPSVQKIHEQLGRDLFAHQEQAGIHNPYEQERREQDAIRHGDVAALNRSISETYEGKIGQLAKDPLRHHKNVAIGNITLASRTAVEAGVSVEKSFTMADSMIQQIEEIDNVIEVEAFKRMAQRMYADVVAEELQANEGGYKNPLIAAVKDYIFQHFHDSIQITDIAKYLKVNPDYLSHLFKEQEHITIKRYILQEKIRRSRNLLQYSDYSIQEISFYLGFSSQSHFCKVFQEITGETPGHYKRQFANRKKWKIQ</sequence>
<dbReference type="PANTHER" id="PTHR43280:SF2">
    <property type="entry name" value="HTH-TYPE TRANSCRIPTIONAL REGULATOR EXSA"/>
    <property type="match status" value="1"/>
</dbReference>
<feature type="domain" description="HTH araC/xylS-type" evidence="4">
    <location>
        <begin position="298"/>
        <end position="396"/>
    </location>
</feature>
<dbReference type="Gene3D" id="1.10.10.60">
    <property type="entry name" value="Homeodomain-like"/>
    <property type="match status" value="2"/>
</dbReference>
<keyword evidence="3" id="KW-0804">Transcription</keyword>